<keyword evidence="1" id="KW-0812">Transmembrane</keyword>
<dbReference type="Pfam" id="PF05050">
    <property type="entry name" value="Methyltransf_21"/>
    <property type="match status" value="1"/>
</dbReference>
<organism evidence="3 4">
    <name type="scientific">Galdieria yellowstonensis</name>
    <dbReference type="NCBI Taxonomy" id="3028027"/>
    <lineage>
        <taxon>Eukaryota</taxon>
        <taxon>Rhodophyta</taxon>
        <taxon>Bangiophyceae</taxon>
        <taxon>Galdieriales</taxon>
        <taxon>Galdieriaceae</taxon>
        <taxon>Galdieria</taxon>
    </lineage>
</organism>
<dbReference type="EMBL" id="JANCYU010000004">
    <property type="protein sequence ID" value="KAK4522393.1"/>
    <property type="molecule type" value="Genomic_DNA"/>
</dbReference>
<evidence type="ECO:0000313" key="4">
    <source>
        <dbReference type="Proteomes" id="UP001300502"/>
    </source>
</evidence>
<reference evidence="3 4" key="1">
    <citation type="submission" date="2022-07" db="EMBL/GenBank/DDBJ databases">
        <title>Genome-wide signatures of adaptation to extreme environments.</title>
        <authorList>
            <person name="Cho C.H."/>
            <person name="Yoon H.S."/>
        </authorList>
    </citation>
    <scope>NUCLEOTIDE SEQUENCE [LARGE SCALE GENOMIC DNA]</scope>
    <source>
        <strain evidence="3 4">108.79 E11</strain>
    </source>
</reference>
<comment type="caution">
    <text evidence="3">The sequence shown here is derived from an EMBL/GenBank/DDBJ whole genome shotgun (WGS) entry which is preliminary data.</text>
</comment>
<feature type="domain" description="Methyltransferase FkbM" evidence="2">
    <location>
        <begin position="135"/>
        <end position="290"/>
    </location>
</feature>
<sequence length="342" mass="39084">MLKRIFPFRVVVLLTLQIIFAALFILFNNTEFFYEKRDVQKQATPAYSFKGLLSPEFDKVENFKLQGYVLSTSKSIPPYYFVVYEPSIDDGVSPYMLQTGGFYDRFAHDIFDWHYAQSKKNGHISDTTVDCLVLDVGMNFGSFALYAASRNCEVYGFETQSSVMFGVALAARLNNFEQYVHMIRKAASNVSGIPVKFGFVSKNVGGLPVVYDSASDTDETVLTVRVDDVVQYPRHINFAKVDVEGSEYRALQGMKPFLQSHLIDGLVIELRDDDQSKQWIADIYDWGYICLKVSEYQYPLNYSASLQTFPFMATKKKALENADRLDNYWCVPDFRDKKVVPA</sequence>
<dbReference type="NCBIfam" id="TIGR01444">
    <property type="entry name" value="fkbM_fam"/>
    <property type="match status" value="1"/>
</dbReference>
<dbReference type="SUPFAM" id="SSF53335">
    <property type="entry name" value="S-adenosyl-L-methionine-dependent methyltransferases"/>
    <property type="match status" value="1"/>
</dbReference>
<proteinExistence type="predicted"/>
<keyword evidence="1" id="KW-0472">Membrane</keyword>
<accession>A0AAV9I2G0</accession>
<dbReference type="Gene3D" id="3.40.50.150">
    <property type="entry name" value="Vaccinia Virus protein VP39"/>
    <property type="match status" value="1"/>
</dbReference>
<name>A0AAV9I2G0_9RHOD</name>
<keyword evidence="4" id="KW-1185">Reference proteome</keyword>
<dbReference type="AlphaFoldDB" id="A0AAV9I2G0"/>
<dbReference type="PANTHER" id="PTHR34203">
    <property type="entry name" value="METHYLTRANSFERASE, FKBM FAMILY PROTEIN"/>
    <property type="match status" value="1"/>
</dbReference>
<evidence type="ECO:0000313" key="3">
    <source>
        <dbReference type="EMBL" id="KAK4522393.1"/>
    </source>
</evidence>
<dbReference type="Proteomes" id="UP001300502">
    <property type="component" value="Unassembled WGS sequence"/>
</dbReference>
<evidence type="ECO:0000259" key="2">
    <source>
        <dbReference type="Pfam" id="PF05050"/>
    </source>
</evidence>
<dbReference type="InterPro" id="IPR029063">
    <property type="entry name" value="SAM-dependent_MTases_sf"/>
</dbReference>
<protein>
    <recommendedName>
        <fullName evidence="2">Methyltransferase FkbM domain-containing protein</fullName>
    </recommendedName>
</protein>
<gene>
    <name evidence="3" type="ORF">GAYE_HTGSCF06PCTG21G0278</name>
</gene>
<evidence type="ECO:0000256" key="1">
    <source>
        <dbReference type="SAM" id="Phobius"/>
    </source>
</evidence>
<dbReference type="InterPro" id="IPR052514">
    <property type="entry name" value="SAM-dependent_MTase"/>
</dbReference>
<keyword evidence="1" id="KW-1133">Transmembrane helix</keyword>
<dbReference type="PANTHER" id="PTHR34203:SF13">
    <property type="entry name" value="EXPRESSED PROTEIN"/>
    <property type="match status" value="1"/>
</dbReference>
<dbReference type="InterPro" id="IPR006342">
    <property type="entry name" value="FkbM_mtfrase"/>
</dbReference>
<feature type="transmembrane region" description="Helical" evidence="1">
    <location>
        <begin position="6"/>
        <end position="27"/>
    </location>
</feature>